<feature type="domain" description="Beta-lactamase-related" evidence="1">
    <location>
        <begin position="114"/>
        <end position="406"/>
    </location>
</feature>
<accession>A0A1G9ET32</accession>
<dbReference type="AlphaFoldDB" id="A0A1G9ET32"/>
<dbReference type="STRING" id="137658.SAMN05216186_110169"/>
<dbReference type="RefSeq" id="WP_084337784.1">
    <property type="nucleotide sequence ID" value="NZ_FNFD01000010.1"/>
</dbReference>
<organism evidence="2 3">
    <name type="scientific">Pseudomonas indica</name>
    <dbReference type="NCBI Taxonomy" id="137658"/>
    <lineage>
        <taxon>Bacteria</taxon>
        <taxon>Pseudomonadati</taxon>
        <taxon>Pseudomonadota</taxon>
        <taxon>Gammaproteobacteria</taxon>
        <taxon>Pseudomonadales</taxon>
        <taxon>Pseudomonadaceae</taxon>
        <taxon>Pseudomonas</taxon>
    </lineage>
</organism>
<dbReference type="Gene3D" id="3.40.710.10">
    <property type="entry name" value="DD-peptidase/beta-lactamase superfamily"/>
    <property type="match status" value="1"/>
</dbReference>
<dbReference type="PANTHER" id="PTHR43283:SF7">
    <property type="entry name" value="BETA-LACTAMASE-RELATED DOMAIN-CONTAINING PROTEIN"/>
    <property type="match status" value="1"/>
</dbReference>
<keyword evidence="3" id="KW-1185">Reference proteome</keyword>
<dbReference type="InterPro" id="IPR050789">
    <property type="entry name" value="Diverse_Enzym_Activities"/>
</dbReference>
<dbReference type="Proteomes" id="UP000198706">
    <property type="component" value="Unassembled WGS sequence"/>
</dbReference>
<evidence type="ECO:0000313" key="2">
    <source>
        <dbReference type="EMBL" id="SDK79243.1"/>
    </source>
</evidence>
<reference evidence="2 3" key="1">
    <citation type="submission" date="2016-10" db="EMBL/GenBank/DDBJ databases">
        <authorList>
            <person name="de Groot N.N."/>
        </authorList>
    </citation>
    <scope>NUCLEOTIDE SEQUENCE [LARGE SCALE GENOMIC DNA]</scope>
    <source>
        <strain evidence="2 3">JCM 21544</strain>
    </source>
</reference>
<dbReference type="EMBL" id="FNFD01000010">
    <property type="protein sequence ID" value="SDK79243.1"/>
    <property type="molecule type" value="Genomic_DNA"/>
</dbReference>
<evidence type="ECO:0000259" key="1">
    <source>
        <dbReference type="Pfam" id="PF00144"/>
    </source>
</evidence>
<dbReference type="InterPro" id="IPR012338">
    <property type="entry name" value="Beta-lactam/transpept-like"/>
</dbReference>
<name>A0A1G9ET32_9PSED</name>
<proteinExistence type="predicted"/>
<dbReference type="PANTHER" id="PTHR43283">
    <property type="entry name" value="BETA-LACTAMASE-RELATED"/>
    <property type="match status" value="1"/>
</dbReference>
<protein>
    <submittedName>
        <fullName evidence="2">CubicO group peptidase, beta-lactamase class C family</fullName>
    </submittedName>
</protein>
<dbReference type="InterPro" id="IPR001466">
    <property type="entry name" value="Beta-lactam-related"/>
</dbReference>
<gene>
    <name evidence="2" type="ORF">SAMN05216186_110169</name>
</gene>
<evidence type="ECO:0000313" key="3">
    <source>
        <dbReference type="Proteomes" id="UP000198706"/>
    </source>
</evidence>
<dbReference type="Pfam" id="PF00144">
    <property type="entry name" value="Beta-lactamase"/>
    <property type="match status" value="1"/>
</dbReference>
<dbReference type="SUPFAM" id="SSF56601">
    <property type="entry name" value="beta-lactamase/transpeptidase-like"/>
    <property type="match status" value="1"/>
</dbReference>
<sequence length="423" mass="46840">MAASTNPSIPNQLARLYADAHEALLQAREPQRLMTGFPPAAEHLVTWHNWMSPPFNKWGFRHLGRLRPSISVPCGQAMQPLPEARLDLDGFSFTSECGLNVRLDEHLLASHADGFIVLKAGRVVYERYFNGHGANDRHVMFSVTKSLIGTLAEQLICEGRLDPERLAGDYVPEFAGSAYFDASVRQLLDMAVGIDYTERYDDPASESSQFGYACGFQPAPAAYARYASLYQFLPSLRKRGEHGGLFHYVTATTEALAWVMERACGEACHELLARIWTAIGCQRDGYFMADPWGRGVSGAGFNATLRDMARFGLLLAGRGQHQGQTLIDARAIDAIVAGSDPRIYAQDEEFAQWMPGASYRSQWYVFNDHSRAIAAGGIHGQYLFVDFEADVVIVKQSSLPEAVGIFDVDNVRALRTLAAHLRD</sequence>